<organism evidence="1 2">
    <name type="scientific">Allacma fusca</name>
    <dbReference type="NCBI Taxonomy" id="39272"/>
    <lineage>
        <taxon>Eukaryota</taxon>
        <taxon>Metazoa</taxon>
        <taxon>Ecdysozoa</taxon>
        <taxon>Arthropoda</taxon>
        <taxon>Hexapoda</taxon>
        <taxon>Collembola</taxon>
        <taxon>Symphypleona</taxon>
        <taxon>Sminthuridae</taxon>
        <taxon>Allacma</taxon>
    </lineage>
</organism>
<dbReference type="EMBL" id="CAJVCH010026113">
    <property type="protein sequence ID" value="CAG7699967.1"/>
    <property type="molecule type" value="Genomic_DNA"/>
</dbReference>
<evidence type="ECO:0000313" key="2">
    <source>
        <dbReference type="Proteomes" id="UP000708208"/>
    </source>
</evidence>
<comment type="caution">
    <text evidence="1">The sequence shown here is derived from an EMBL/GenBank/DDBJ whole genome shotgun (WGS) entry which is preliminary data.</text>
</comment>
<feature type="non-terminal residue" evidence="1">
    <location>
        <position position="108"/>
    </location>
</feature>
<dbReference type="AlphaFoldDB" id="A0A8J2JDJ8"/>
<proteinExistence type="predicted"/>
<dbReference type="Pfam" id="PF05380">
    <property type="entry name" value="Peptidase_A17"/>
    <property type="match status" value="1"/>
</dbReference>
<dbReference type="Proteomes" id="UP000708208">
    <property type="component" value="Unassembled WGS sequence"/>
</dbReference>
<protein>
    <submittedName>
        <fullName evidence="1">Uncharacterized protein</fullName>
    </submittedName>
</protein>
<sequence length="108" mass="12457">MKSLPPDLRAKNLVELSEEAELSTERVLGLLWDAENDCFVFKTNYPKVKEEILKAEKVPTKREMASLVMSVYDPLGLVVHFTIKGRIIFQEAWTTKSDWDEEIPAELF</sequence>
<dbReference type="PANTHER" id="PTHR22955">
    <property type="entry name" value="RETROTRANSPOSON"/>
    <property type="match status" value="1"/>
</dbReference>
<gene>
    <name evidence="1" type="ORF">AFUS01_LOCUS4209</name>
</gene>
<reference evidence="1" key="1">
    <citation type="submission" date="2021-06" db="EMBL/GenBank/DDBJ databases">
        <authorList>
            <person name="Hodson N. C."/>
            <person name="Mongue J. A."/>
            <person name="Jaron S. K."/>
        </authorList>
    </citation>
    <scope>NUCLEOTIDE SEQUENCE</scope>
</reference>
<accession>A0A8J2JDJ8</accession>
<keyword evidence="2" id="KW-1185">Reference proteome</keyword>
<name>A0A8J2JDJ8_9HEXA</name>
<evidence type="ECO:0000313" key="1">
    <source>
        <dbReference type="EMBL" id="CAG7699967.1"/>
    </source>
</evidence>
<dbReference type="InterPro" id="IPR008042">
    <property type="entry name" value="Retrotrans_Pao"/>
</dbReference>
<dbReference type="PANTHER" id="PTHR22955:SF65">
    <property type="entry name" value="INTEGRASE CATALYTIC DOMAIN-CONTAINING PROTEIN"/>
    <property type="match status" value="1"/>
</dbReference>
<dbReference type="OrthoDB" id="6434680at2759"/>